<keyword evidence="2" id="KW-1185">Reference proteome</keyword>
<accession>A0A8S1WNM9</accession>
<dbReference type="AlphaFoldDB" id="A0A8S1WNM9"/>
<dbReference type="EMBL" id="CAJJDO010000096">
    <property type="protein sequence ID" value="CAD8190231.1"/>
    <property type="molecule type" value="Genomic_DNA"/>
</dbReference>
<dbReference type="Proteomes" id="UP000689195">
    <property type="component" value="Unassembled WGS sequence"/>
</dbReference>
<comment type="caution">
    <text evidence="1">The sequence shown here is derived from an EMBL/GenBank/DDBJ whole genome shotgun (WGS) entry which is preliminary data.</text>
</comment>
<evidence type="ECO:0000313" key="2">
    <source>
        <dbReference type="Proteomes" id="UP000689195"/>
    </source>
</evidence>
<reference evidence="1" key="1">
    <citation type="submission" date="2021-01" db="EMBL/GenBank/DDBJ databases">
        <authorList>
            <consortium name="Genoscope - CEA"/>
            <person name="William W."/>
        </authorList>
    </citation>
    <scope>NUCLEOTIDE SEQUENCE</scope>
</reference>
<name>A0A8S1WNM9_9CILI</name>
<organism evidence="1 2">
    <name type="scientific">Paramecium pentaurelia</name>
    <dbReference type="NCBI Taxonomy" id="43138"/>
    <lineage>
        <taxon>Eukaryota</taxon>
        <taxon>Sar</taxon>
        <taxon>Alveolata</taxon>
        <taxon>Ciliophora</taxon>
        <taxon>Intramacronucleata</taxon>
        <taxon>Oligohymenophorea</taxon>
        <taxon>Peniculida</taxon>
        <taxon>Parameciidae</taxon>
        <taxon>Paramecium</taxon>
    </lineage>
</organism>
<proteinExistence type="predicted"/>
<evidence type="ECO:0000313" key="1">
    <source>
        <dbReference type="EMBL" id="CAD8190231.1"/>
    </source>
</evidence>
<protein>
    <submittedName>
        <fullName evidence="1">Uncharacterized protein</fullName>
    </submittedName>
</protein>
<gene>
    <name evidence="1" type="ORF">PPENT_87.1.T0960006</name>
</gene>
<sequence length="72" mass="8410">MVDEKYLIKNSKSQNINIPRNQHKFEILGFILLFGKGVVCSIKNAYIWNIYKLMNGDQKCGNNLKSFYSLKH</sequence>